<keyword evidence="6" id="KW-1185">Reference proteome</keyword>
<proteinExistence type="predicted"/>
<reference evidence="5 6" key="1">
    <citation type="submission" date="2024-02" db="EMBL/GenBank/DDBJ databases">
        <authorList>
            <person name="Daric V."/>
            <person name="Darras S."/>
        </authorList>
    </citation>
    <scope>NUCLEOTIDE SEQUENCE [LARGE SCALE GENOMIC DNA]</scope>
</reference>
<sequence length="316" mass="35107">MSGFSLACATGCMKTVKELLQVSSVDVNQPDNDGNTPLMLASQAGYENIVRFFVFPLRAEVNIDAENKFGFTALMKAALHGRTNCVRMLVMAGADVTKRDWGRGLRADEWAAICGMKETTIAIRNVSRVLLSSEQREELNWDKKTNRLVEYLQRVGCCLKRAFGWGGDSWMNEAGSLYHLASGTANLHSGLAVISLAHRANQPTSLTTSSHKRCIGRNNDIIKDDVIAVESTFSSVNGLFKNQTQKSFDQRCRASSGEKHKKGKTENPAQNVPDIKVVPSVRTVRSPGRTTRFMVPRKDHNYLSVPKKSYKKKHVK</sequence>
<keyword evidence="2 3" id="KW-0040">ANK repeat</keyword>
<keyword evidence="1" id="KW-0677">Repeat</keyword>
<comment type="caution">
    <text evidence="5">The sequence shown here is derived from an EMBL/GenBank/DDBJ whole genome shotgun (WGS) entry which is preliminary data.</text>
</comment>
<feature type="region of interest" description="Disordered" evidence="4">
    <location>
        <begin position="253"/>
        <end position="278"/>
    </location>
</feature>
<evidence type="ECO:0000256" key="3">
    <source>
        <dbReference type="PROSITE-ProRule" id="PRU00023"/>
    </source>
</evidence>
<organism evidence="5 6">
    <name type="scientific">Clavelina lepadiformis</name>
    <name type="common">Light-bulb sea squirt</name>
    <name type="synonym">Ascidia lepadiformis</name>
    <dbReference type="NCBI Taxonomy" id="159417"/>
    <lineage>
        <taxon>Eukaryota</taxon>
        <taxon>Metazoa</taxon>
        <taxon>Chordata</taxon>
        <taxon>Tunicata</taxon>
        <taxon>Ascidiacea</taxon>
        <taxon>Aplousobranchia</taxon>
        <taxon>Clavelinidae</taxon>
        <taxon>Clavelina</taxon>
    </lineage>
</organism>
<dbReference type="Proteomes" id="UP001642483">
    <property type="component" value="Unassembled WGS sequence"/>
</dbReference>
<dbReference type="Pfam" id="PF12796">
    <property type="entry name" value="Ank_2"/>
    <property type="match status" value="1"/>
</dbReference>
<protein>
    <submittedName>
        <fullName evidence="5">Uncharacterized protein</fullName>
    </submittedName>
</protein>
<dbReference type="PROSITE" id="PS50297">
    <property type="entry name" value="ANK_REP_REGION"/>
    <property type="match status" value="1"/>
</dbReference>
<evidence type="ECO:0000256" key="4">
    <source>
        <dbReference type="SAM" id="MobiDB-lite"/>
    </source>
</evidence>
<evidence type="ECO:0000256" key="1">
    <source>
        <dbReference type="ARBA" id="ARBA00022737"/>
    </source>
</evidence>
<dbReference type="InterPro" id="IPR036770">
    <property type="entry name" value="Ankyrin_rpt-contain_sf"/>
</dbReference>
<dbReference type="PANTHER" id="PTHR24173">
    <property type="entry name" value="ANKYRIN REPEAT CONTAINING"/>
    <property type="match status" value="1"/>
</dbReference>
<dbReference type="PROSITE" id="PS50088">
    <property type="entry name" value="ANK_REPEAT"/>
    <property type="match status" value="1"/>
</dbReference>
<evidence type="ECO:0000313" key="5">
    <source>
        <dbReference type="EMBL" id="CAK8673338.1"/>
    </source>
</evidence>
<accession>A0ABP0F5L4</accession>
<evidence type="ECO:0000313" key="6">
    <source>
        <dbReference type="Proteomes" id="UP001642483"/>
    </source>
</evidence>
<gene>
    <name evidence="5" type="ORF">CVLEPA_LOCUS3132</name>
</gene>
<dbReference type="Gene3D" id="1.25.40.20">
    <property type="entry name" value="Ankyrin repeat-containing domain"/>
    <property type="match status" value="1"/>
</dbReference>
<dbReference type="InterPro" id="IPR002110">
    <property type="entry name" value="Ankyrin_rpt"/>
</dbReference>
<evidence type="ECO:0000256" key="2">
    <source>
        <dbReference type="ARBA" id="ARBA00023043"/>
    </source>
</evidence>
<dbReference type="PANTHER" id="PTHR24173:SF40">
    <property type="entry name" value="AGAP006757-PA"/>
    <property type="match status" value="1"/>
</dbReference>
<name>A0ABP0F5L4_CLALP</name>
<dbReference type="SUPFAM" id="SSF48403">
    <property type="entry name" value="Ankyrin repeat"/>
    <property type="match status" value="1"/>
</dbReference>
<dbReference type="SMART" id="SM00248">
    <property type="entry name" value="ANK"/>
    <property type="match status" value="2"/>
</dbReference>
<dbReference type="EMBL" id="CAWYQH010000002">
    <property type="protein sequence ID" value="CAK8673338.1"/>
    <property type="molecule type" value="Genomic_DNA"/>
</dbReference>
<feature type="repeat" description="ANK" evidence="3">
    <location>
        <begin position="69"/>
        <end position="101"/>
    </location>
</feature>